<dbReference type="AlphaFoldDB" id="A0A0D3JBX8"/>
<dbReference type="InterPro" id="IPR036318">
    <property type="entry name" value="FAD-bd_PCMH-like_sf"/>
</dbReference>
<evidence type="ECO:0008006" key="3">
    <source>
        <dbReference type="Google" id="ProtNLM"/>
    </source>
</evidence>
<dbReference type="STRING" id="2903.R1CE90"/>
<evidence type="ECO:0000313" key="2">
    <source>
        <dbReference type="Proteomes" id="UP000013827"/>
    </source>
</evidence>
<proteinExistence type="predicted"/>
<reference evidence="1" key="2">
    <citation type="submission" date="2024-10" db="UniProtKB">
        <authorList>
            <consortium name="EnsemblProtists"/>
        </authorList>
    </citation>
    <scope>IDENTIFICATION</scope>
</reference>
<dbReference type="Gene3D" id="3.30.465.10">
    <property type="match status" value="1"/>
</dbReference>
<dbReference type="InterPro" id="IPR016169">
    <property type="entry name" value="FAD-bd_PCMH_sub2"/>
</dbReference>
<name>A0A0D3JBX8_EMIH1</name>
<sequence>MRRLNSIIPIDGGERVVCLAGAGIYDVLTKAASLGRESHSVLGSIFLNPSTGAGIAFGSGGTQTKKGPVYTERLLYASVDKHGKVQLTNTLGLKGSGKELYSKLEAGSLSQADVDPKCRLPASQTSYKDEVCQLDKSVSRFNADTKGPSACRSEGKVMILASVHDTFEKPQSADVLWVSCKDLATAHKVKAEVNFGNGVKDMPPSCEYMDADSVKAVDEAGRIICWAIRVVGIGPTLKMA</sequence>
<dbReference type="GeneID" id="17266560"/>
<dbReference type="GO" id="GO:0050660">
    <property type="term" value="F:flavin adenine dinucleotide binding"/>
    <property type="evidence" value="ECO:0007669"/>
    <property type="project" value="InterPro"/>
</dbReference>
<dbReference type="KEGG" id="ehx:EMIHUDRAFT_450888"/>
<organism evidence="1 2">
    <name type="scientific">Emiliania huxleyi (strain CCMP1516)</name>
    <dbReference type="NCBI Taxonomy" id="280463"/>
    <lineage>
        <taxon>Eukaryota</taxon>
        <taxon>Haptista</taxon>
        <taxon>Haptophyta</taxon>
        <taxon>Prymnesiophyceae</taxon>
        <taxon>Isochrysidales</taxon>
        <taxon>Noelaerhabdaceae</taxon>
        <taxon>Emiliania</taxon>
    </lineage>
</organism>
<dbReference type="PaxDb" id="2903-EOD21013"/>
<dbReference type="Proteomes" id="UP000013827">
    <property type="component" value="Unassembled WGS sequence"/>
</dbReference>
<dbReference type="SUPFAM" id="SSF56176">
    <property type="entry name" value="FAD-binding/transporter-associated domain-like"/>
    <property type="match status" value="1"/>
</dbReference>
<evidence type="ECO:0000313" key="1">
    <source>
        <dbReference type="EnsemblProtists" id="EOD21013"/>
    </source>
</evidence>
<dbReference type="EnsemblProtists" id="EOD21013">
    <property type="protein sequence ID" value="EOD21013"/>
    <property type="gene ID" value="EMIHUDRAFT_450888"/>
</dbReference>
<dbReference type="eggNOG" id="ENOG502S0T5">
    <property type="taxonomic scope" value="Eukaryota"/>
</dbReference>
<reference evidence="2" key="1">
    <citation type="journal article" date="2013" name="Nature">
        <title>Pan genome of the phytoplankton Emiliania underpins its global distribution.</title>
        <authorList>
            <person name="Read B.A."/>
            <person name="Kegel J."/>
            <person name="Klute M.J."/>
            <person name="Kuo A."/>
            <person name="Lefebvre S.C."/>
            <person name="Maumus F."/>
            <person name="Mayer C."/>
            <person name="Miller J."/>
            <person name="Monier A."/>
            <person name="Salamov A."/>
            <person name="Young J."/>
            <person name="Aguilar M."/>
            <person name="Claverie J.M."/>
            <person name="Frickenhaus S."/>
            <person name="Gonzalez K."/>
            <person name="Herman E.K."/>
            <person name="Lin Y.C."/>
            <person name="Napier J."/>
            <person name="Ogata H."/>
            <person name="Sarno A.F."/>
            <person name="Shmutz J."/>
            <person name="Schroeder D."/>
            <person name="de Vargas C."/>
            <person name="Verret F."/>
            <person name="von Dassow P."/>
            <person name="Valentin K."/>
            <person name="Van de Peer Y."/>
            <person name="Wheeler G."/>
            <person name="Dacks J.B."/>
            <person name="Delwiche C.F."/>
            <person name="Dyhrman S.T."/>
            <person name="Glockner G."/>
            <person name="John U."/>
            <person name="Richards T."/>
            <person name="Worden A.Z."/>
            <person name="Zhang X."/>
            <person name="Grigoriev I.V."/>
            <person name="Allen A.E."/>
            <person name="Bidle K."/>
            <person name="Borodovsky M."/>
            <person name="Bowler C."/>
            <person name="Brownlee C."/>
            <person name="Cock J.M."/>
            <person name="Elias M."/>
            <person name="Gladyshev V.N."/>
            <person name="Groth M."/>
            <person name="Guda C."/>
            <person name="Hadaegh A."/>
            <person name="Iglesias-Rodriguez M.D."/>
            <person name="Jenkins J."/>
            <person name="Jones B.M."/>
            <person name="Lawson T."/>
            <person name="Leese F."/>
            <person name="Lindquist E."/>
            <person name="Lobanov A."/>
            <person name="Lomsadze A."/>
            <person name="Malik S.B."/>
            <person name="Marsh M.E."/>
            <person name="Mackinder L."/>
            <person name="Mock T."/>
            <person name="Mueller-Roeber B."/>
            <person name="Pagarete A."/>
            <person name="Parker M."/>
            <person name="Probert I."/>
            <person name="Quesneville H."/>
            <person name="Raines C."/>
            <person name="Rensing S.A."/>
            <person name="Riano-Pachon D.M."/>
            <person name="Richier S."/>
            <person name="Rokitta S."/>
            <person name="Shiraiwa Y."/>
            <person name="Soanes D.M."/>
            <person name="van der Giezen M."/>
            <person name="Wahlund T.M."/>
            <person name="Williams B."/>
            <person name="Wilson W."/>
            <person name="Wolfe G."/>
            <person name="Wurch L.L."/>
        </authorList>
    </citation>
    <scope>NUCLEOTIDE SEQUENCE</scope>
</reference>
<protein>
    <recommendedName>
        <fullName evidence="3">FAD-binding PCMH-type domain-containing protein</fullName>
    </recommendedName>
</protein>
<dbReference type="HOGENOM" id="CLU_1158969_0_0_1"/>
<dbReference type="RefSeq" id="XP_005773442.1">
    <property type="nucleotide sequence ID" value="XM_005773385.1"/>
</dbReference>
<accession>A0A0D3JBX8</accession>
<keyword evidence="2" id="KW-1185">Reference proteome</keyword>